<sequence length="433" mass="47569">MRAILAPLMLLAALAAPHATQAQDIAWSGFATLGYAQTDDAPGRYLRWIDGNGTFNADSVAALQADWRINPRWSATVQLKAAPSEKSDDQWQLRPAWAFLAWRPDDAWLVRAGRMRLPLYMYSESLDVGVAQDMARLPVEMYSIIPSNEYNGVSIGHTRSTSLLPDGELAVEAYGGRIGTTARFWLRDGAPPQVAAGESYVSVNVTTFGLLTTLRNPRTTLRLGLHAARTARLGGERTPVDYPFVPVGPGLGYYKVSDLVPGPPMETVARIRNVITTLGVEQQLGDGWRVAAELARNQQFRTRLGSNTLGGYVTVFREMGAFTPYVSAGRLRTSSTQMERYRQLINTQLPPMIPGAAQLNAAQRIAAESIYVANQTSWTLGMAWHTPWGGSLKVEHASTRIGETTRLIDTPAGQPSPENQRFGTWRLSYSVAY</sequence>
<dbReference type="EMBL" id="BJCL01000026">
    <property type="protein sequence ID" value="GCL66141.1"/>
    <property type="molecule type" value="Genomic_DNA"/>
</dbReference>
<proteinExistence type="predicted"/>
<dbReference type="AlphaFoldDB" id="A0A480AXU9"/>
<organism evidence="2 3">
    <name type="scientific">Pseudaquabacterium pictum</name>
    <dbReference type="NCBI Taxonomy" id="2315236"/>
    <lineage>
        <taxon>Bacteria</taxon>
        <taxon>Pseudomonadati</taxon>
        <taxon>Pseudomonadota</taxon>
        <taxon>Betaproteobacteria</taxon>
        <taxon>Burkholderiales</taxon>
        <taxon>Sphaerotilaceae</taxon>
        <taxon>Pseudaquabacterium</taxon>
    </lineage>
</organism>
<dbReference type="RefSeq" id="WP_137735842.1">
    <property type="nucleotide sequence ID" value="NZ_BJCL01000026.1"/>
</dbReference>
<dbReference type="Proteomes" id="UP000301751">
    <property type="component" value="Unassembled WGS sequence"/>
</dbReference>
<keyword evidence="1" id="KW-0732">Signal</keyword>
<reference evidence="3" key="1">
    <citation type="submission" date="2019-03" db="EMBL/GenBank/DDBJ databases">
        <title>Aquabacterium pictum sp.nov., the first bacteriochlorophyll a-containing freshwater bacterium in the genus Aquabacterium of the class Betaproteobacteria.</title>
        <authorList>
            <person name="Hirose S."/>
            <person name="Tank M."/>
            <person name="Hara E."/>
            <person name="Tamaki H."/>
            <person name="Takaichi S."/>
            <person name="Haruta S."/>
            <person name="Hanada S."/>
        </authorList>
    </citation>
    <scope>NUCLEOTIDE SEQUENCE [LARGE SCALE GENOMIC DNA]</scope>
    <source>
        <strain evidence="3">W35</strain>
    </source>
</reference>
<gene>
    <name evidence="2" type="ORF">AQPW35_52220</name>
</gene>
<evidence type="ECO:0000256" key="1">
    <source>
        <dbReference type="SAM" id="SignalP"/>
    </source>
</evidence>
<dbReference type="SUPFAM" id="SSF56935">
    <property type="entry name" value="Porins"/>
    <property type="match status" value="1"/>
</dbReference>
<evidence type="ECO:0000313" key="3">
    <source>
        <dbReference type="Proteomes" id="UP000301751"/>
    </source>
</evidence>
<feature type="signal peptide" evidence="1">
    <location>
        <begin position="1"/>
        <end position="22"/>
    </location>
</feature>
<dbReference type="OrthoDB" id="197869at2"/>
<name>A0A480AXU9_9BURK</name>
<comment type="caution">
    <text evidence="2">The sequence shown here is derived from an EMBL/GenBank/DDBJ whole genome shotgun (WGS) entry which is preliminary data.</text>
</comment>
<feature type="chain" id="PRO_5019800413" evidence="1">
    <location>
        <begin position="23"/>
        <end position="433"/>
    </location>
</feature>
<accession>A0A480AXU9</accession>
<evidence type="ECO:0000313" key="2">
    <source>
        <dbReference type="EMBL" id="GCL66141.1"/>
    </source>
</evidence>
<keyword evidence="3" id="KW-1185">Reference proteome</keyword>
<protein>
    <submittedName>
        <fullName evidence="2">Uncharacterized protein</fullName>
    </submittedName>
</protein>